<reference evidence="2" key="2">
    <citation type="submission" date="2015-01" db="EMBL/GenBank/DDBJ databases">
        <title>Evolutionary Origins and Diversification of the Mycorrhizal Mutualists.</title>
        <authorList>
            <consortium name="DOE Joint Genome Institute"/>
            <consortium name="Mycorrhizal Genomics Consortium"/>
            <person name="Kohler A."/>
            <person name="Kuo A."/>
            <person name="Nagy L.G."/>
            <person name="Floudas D."/>
            <person name="Copeland A."/>
            <person name="Barry K.W."/>
            <person name="Cichocki N."/>
            <person name="Veneault-Fourrey C."/>
            <person name="LaButti K."/>
            <person name="Lindquist E.A."/>
            <person name="Lipzen A."/>
            <person name="Lundell T."/>
            <person name="Morin E."/>
            <person name="Murat C."/>
            <person name="Riley R."/>
            <person name="Ohm R."/>
            <person name="Sun H."/>
            <person name="Tunlid A."/>
            <person name="Henrissat B."/>
            <person name="Grigoriev I.V."/>
            <person name="Hibbett D.S."/>
            <person name="Martin F."/>
        </authorList>
    </citation>
    <scope>NUCLEOTIDE SEQUENCE [LARGE SCALE GENOMIC DNA]</scope>
    <source>
        <strain evidence="2">MUT 4182</strain>
    </source>
</reference>
<name>A0A0C3KL83_9AGAM</name>
<gene>
    <name evidence="1" type="ORF">M407DRAFT_119871</name>
</gene>
<evidence type="ECO:0000313" key="2">
    <source>
        <dbReference type="Proteomes" id="UP000054248"/>
    </source>
</evidence>
<dbReference type="EMBL" id="KN823116">
    <property type="protein sequence ID" value="KIO22183.1"/>
    <property type="molecule type" value="Genomic_DNA"/>
</dbReference>
<dbReference type="AlphaFoldDB" id="A0A0C3KL83"/>
<reference evidence="1 2" key="1">
    <citation type="submission" date="2014-04" db="EMBL/GenBank/DDBJ databases">
        <authorList>
            <consortium name="DOE Joint Genome Institute"/>
            <person name="Kuo A."/>
            <person name="Girlanda M."/>
            <person name="Perotto S."/>
            <person name="Kohler A."/>
            <person name="Nagy L.G."/>
            <person name="Floudas D."/>
            <person name="Copeland A."/>
            <person name="Barry K.W."/>
            <person name="Cichocki N."/>
            <person name="Veneault-Fourrey C."/>
            <person name="LaButti K."/>
            <person name="Lindquist E.A."/>
            <person name="Lipzen A."/>
            <person name="Lundell T."/>
            <person name="Morin E."/>
            <person name="Murat C."/>
            <person name="Sun H."/>
            <person name="Tunlid A."/>
            <person name="Henrissat B."/>
            <person name="Grigoriev I.V."/>
            <person name="Hibbett D.S."/>
            <person name="Martin F."/>
            <person name="Nordberg H.P."/>
            <person name="Cantor M.N."/>
            <person name="Hua S.X."/>
        </authorList>
    </citation>
    <scope>NUCLEOTIDE SEQUENCE [LARGE SCALE GENOMIC DNA]</scope>
    <source>
        <strain evidence="1 2">MUT 4182</strain>
    </source>
</reference>
<organism evidence="1 2">
    <name type="scientific">Tulasnella calospora MUT 4182</name>
    <dbReference type="NCBI Taxonomy" id="1051891"/>
    <lineage>
        <taxon>Eukaryota</taxon>
        <taxon>Fungi</taxon>
        <taxon>Dikarya</taxon>
        <taxon>Basidiomycota</taxon>
        <taxon>Agaricomycotina</taxon>
        <taxon>Agaricomycetes</taxon>
        <taxon>Cantharellales</taxon>
        <taxon>Tulasnellaceae</taxon>
        <taxon>Tulasnella</taxon>
    </lineage>
</organism>
<dbReference type="HOGENOM" id="CLU_2607774_0_0_1"/>
<dbReference type="Proteomes" id="UP000054248">
    <property type="component" value="Unassembled WGS sequence"/>
</dbReference>
<evidence type="ECO:0000313" key="1">
    <source>
        <dbReference type="EMBL" id="KIO22183.1"/>
    </source>
</evidence>
<protein>
    <submittedName>
        <fullName evidence="1">Uncharacterized protein</fullName>
    </submittedName>
</protein>
<accession>A0A0C3KL83</accession>
<keyword evidence="2" id="KW-1185">Reference proteome</keyword>
<sequence length="79" mass="8123">MEPGQLANGADGEASAFEVPIELATATRRERVVHDGGFHISGGQGLASDLTSSNSITTNLRVSPSLIFANNSAPGFLPV</sequence>
<proteinExistence type="predicted"/>